<dbReference type="EMBL" id="AAGDOI010000024">
    <property type="protein sequence ID" value="EBM7381849.1"/>
    <property type="molecule type" value="Genomic_DNA"/>
</dbReference>
<comment type="caution">
    <text evidence="1">The sequence shown here is derived from an EMBL/GenBank/DDBJ whole genome shotgun (WGS) entry which is preliminary data.</text>
</comment>
<organism evidence="1">
    <name type="scientific">Salmonella muenchen</name>
    <dbReference type="NCBI Taxonomy" id="596"/>
    <lineage>
        <taxon>Bacteria</taxon>
        <taxon>Pseudomonadati</taxon>
        <taxon>Pseudomonadota</taxon>
        <taxon>Gammaproteobacteria</taxon>
        <taxon>Enterobacterales</taxon>
        <taxon>Enterobacteriaceae</taxon>
        <taxon>Salmonella</taxon>
    </lineage>
</organism>
<accession>A0A5T6X625</accession>
<proteinExistence type="predicted"/>
<reference evidence="1" key="1">
    <citation type="submission" date="2019-06" db="EMBL/GenBank/DDBJ databases">
        <authorList>
            <consortium name="GenomeTrakr network: Whole genome sequencing for foodborne pathogen traceback"/>
        </authorList>
    </citation>
    <scope>NUCLEOTIDE SEQUENCE</scope>
    <source>
        <strain evidence="1">FDA00000939</strain>
    </source>
</reference>
<name>A0A5T6X625_SALMU</name>
<evidence type="ECO:0000313" key="1">
    <source>
        <dbReference type="EMBL" id="EBM7381849.1"/>
    </source>
</evidence>
<sequence>MITDFTCAFPATGLARLPLCQSGIWRLPGPEDGVYAYLGAFKGVYSGNNSTGKPFKLYVWGGNPPPRKINFGNSDNCANTFSLTASVGGQTVANSVDGNSEWGKSGSFSFDVPKGASFSITSNGMLAYGCDYGTFSVFRYQ</sequence>
<protein>
    <submittedName>
        <fullName evidence="1">Prepilin, shufflon protein A</fullName>
    </submittedName>
</protein>
<gene>
    <name evidence="1" type="ORF">AHW29_21915</name>
</gene>
<dbReference type="AlphaFoldDB" id="A0A5T6X625"/>